<evidence type="ECO:0000313" key="2">
    <source>
        <dbReference type="Proteomes" id="UP001153076"/>
    </source>
</evidence>
<proteinExistence type="predicted"/>
<dbReference type="AlphaFoldDB" id="A0A9Q1JYY7"/>
<keyword evidence="2" id="KW-1185">Reference proteome</keyword>
<protein>
    <submittedName>
        <fullName evidence="1">Uncharacterized protein</fullName>
    </submittedName>
</protein>
<gene>
    <name evidence="1" type="ORF">Cgig2_030075</name>
</gene>
<reference evidence="1" key="1">
    <citation type="submission" date="2022-04" db="EMBL/GenBank/DDBJ databases">
        <title>Carnegiea gigantea Genome sequencing and assembly v2.</title>
        <authorList>
            <person name="Copetti D."/>
            <person name="Sanderson M.J."/>
            <person name="Burquez A."/>
            <person name="Wojciechowski M.F."/>
        </authorList>
    </citation>
    <scope>NUCLEOTIDE SEQUENCE</scope>
    <source>
        <strain evidence="1">SGP5-SGP5p</strain>
        <tissue evidence="1">Aerial part</tissue>
    </source>
</reference>
<sequence length="341" mass="37192">MTTIAGGYVKAQVWGARQVLMTEQGSQITVPTMLFGGGEGPHFTSLHNDSSGRDESGQCHCPKNSNRHQNLGGHHQLGMFKETQVSGERDRSPGSPYLGEQEVNPIGIIRLPLRFGDKTKARNPKVDFLVVDVPMAYNVIPGRPTLLKSCLYLPAESSYLWHSACRSRIRPSRTEIKGVDPTNFSTEQVPSKTLCRVSQREHKLSAPRTVNAGTTPQSPCLWKEGAKPLEGYGQKQRPCPGPPPCIGAYAYLPEGGSPISQEASGYAMPTLALWPILSRKKKASPVLALHKTKESPLRIILKDKKASGSKEKYDSLGSQLKGSLSLDLIRLRSSSLPVSTI</sequence>
<dbReference type="Proteomes" id="UP001153076">
    <property type="component" value="Unassembled WGS sequence"/>
</dbReference>
<organism evidence="1 2">
    <name type="scientific">Carnegiea gigantea</name>
    <dbReference type="NCBI Taxonomy" id="171969"/>
    <lineage>
        <taxon>Eukaryota</taxon>
        <taxon>Viridiplantae</taxon>
        <taxon>Streptophyta</taxon>
        <taxon>Embryophyta</taxon>
        <taxon>Tracheophyta</taxon>
        <taxon>Spermatophyta</taxon>
        <taxon>Magnoliopsida</taxon>
        <taxon>eudicotyledons</taxon>
        <taxon>Gunneridae</taxon>
        <taxon>Pentapetalae</taxon>
        <taxon>Caryophyllales</taxon>
        <taxon>Cactineae</taxon>
        <taxon>Cactaceae</taxon>
        <taxon>Cactoideae</taxon>
        <taxon>Echinocereeae</taxon>
        <taxon>Carnegiea</taxon>
    </lineage>
</organism>
<dbReference type="EMBL" id="JAKOGI010000523">
    <property type="protein sequence ID" value="KAJ8433688.1"/>
    <property type="molecule type" value="Genomic_DNA"/>
</dbReference>
<name>A0A9Q1JYY7_9CARY</name>
<comment type="caution">
    <text evidence="1">The sequence shown here is derived from an EMBL/GenBank/DDBJ whole genome shotgun (WGS) entry which is preliminary data.</text>
</comment>
<evidence type="ECO:0000313" key="1">
    <source>
        <dbReference type="EMBL" id="KAJ8433688.1"/>
    </source>
</evidence>
<accession>A0A9Q1JYY7</accession>